<evidence type="ECO:0000259" key="10">
    <source>
        <dbReference type="PROSITE" id="PS51123"/>
    </source>
</evidence>
<keyword evidence="11" id="KW-0966">Cell projection</keyword>
<proteinExistence type="inferred from homology"/>
<feature type="region of interest" description="Disordered" evidence="8">
    <location>
        <begin position="1"/>
        <end position="21"/>
    </location>
</feature>
<dbReference type="InterPro" id="IPR025713">
    <property type="entry name" value="MotB-like_N_dom"/>
</dbReference>
<dbReference type="Proteomes" id="UP000635316">
    <property type="component" value="Unassembled WGS sequence"/>
</dbReference>
<feature type="region of interest" description="Disordered" evidence="8">
    <location>
        <begin position="463"/>
        <end position="577"/>
    </location>
</feature>
<evidence type="ECO:0000256" key="6">
    <source>
        <dbReference type="ARBA" id="ARBA00023136"/>
    </source>
</evidence>
<feature type="domain" description="OmpA-like" evidence="10">
    <location>
        <begin position="153"/>
        <end position="273"/>
    </location>
</feature>
<evidence type="ECO:0000256" key="4">
    <source>
        <dbReference type="ARBA" id="ARBA00022692"/>
    </source>
</evidence>
<dbReference type="PROSITE" id="PS51123">
    <property type="entry name" value="OMPA_2"/>
    <property type="match status" value="1"/>
</dbReference>
<evidence type="ECO:0000256" key="3">
    <source>
        <dbReference type="ARBA" id="ARBA00022475"/>
    </source>
</evidence>
<keyword evidence="3" id="KW-1003">Cell membrane</keyword>
<evidence type="ECO:0000313" key="11">
    <source>
        <dbReference type="EMBL" id="MBK1781528.1"/>
    </source>
</evidence>
<dbReference type="Gene3D" id="3.30.1330.60">
    <property type="entry name" value="OmpA-like domain"/>
    <property type="match status" value="1"/>
</dbReference>
<keyword evidence="6 7" id="KW-0472">Membrane</keyword>
<keyword evidence="4 9" id="KW-0812">Transmembrane</keyword>
<comment type="subcellular location">
    <subcellularLocation>
        <location evidence="1">Cell membrane</location>
        <topology evidence="1">Single-pass membrane protein</topology>
    </subcellularLocation>
</comment>
<feature type="transmembrane region" description="Helical" evidence="9">
    <location>
        <begin position="28"/>
        <end position="50"/>
    </location>
</feature>
<dbReference type="SUPFAM" id="SSF103088">
    <property type="entry name" value="OmpA-like"/>
    <property type="match status" value="1"/>
</dbReference>
<evidence type="ECO:0000256" key="8">
    <source>
        <dbReference type="SAM" id="MobiDB-lite"/>
    </source>
</evidence>
<dbReference type="Pfam" id="PF00691">
    <property type="entry name" value="OmpA"/>
    <property type="match status" value="1"/>
</dbReference>
<organism evidence="11 12">
    <name type="scientific">Advenella mandrilli</name>
    <dbReference type="NCBI Taxonomy" id="2800330"/>
    <lineage>
        <taxon>Bacteria</taxon>
        <taxon>Pseudomonadati</taxon>
        <taxon>Pseudomonadota</taxon>
        <taxon>Betaproteobacteria</taxon>
        <taxon>Burkholderiales</taxon>
        <taxon>Alcaligenaceae</taxon>
    </lineage>
</organism>
<evidence type="ECO:0000256" key="7">
    <source>
        <dbReference type="PROSITE-ProRule" id="PRU00473"/>
    </source>
</evidence>
<dbReference type="InterPro" id="IPR050330">
    <property type="entry name" value="Bact_OuterMem_StrucFunc"/>
</dbReference>
<evidence type="ECO:0000313" key="12">
    <source>
        <dbReference type="Proteomes" id="UP000635316"/>
    </source>
</evidence>
<accession>A0ABS1EEE4</accession>
<evidence type="ECO:0000256" key="9">
    <source>
        <dbReference type="SAM" id="Phobius"/>
    </source>
</evidence>
<dbReference type="EMBL" id="JAENGP010000010">
    <property type="protein sequence ID" value="MBK1781528.1"/>
    <property type="molecule type" value="Genomic_DNA"/>
</dbReference>
<dbReference type="InterPro" id="IPR006665">
    <property type="entry name" value="OmpA-like"/>
</dbReference>
<evidence type="ECO:0000256" key="1">
    <source>
        <dbReference type="ARBA" id="ARBA00004162"/>
    </source>
</evidence>
<dbReference type="PANTHER" id="PTHR30329:SF21">
    <property type="entry name" value="LIPOPROTEIN YIAD-RELATED"/>
    <property type="match status" value="1"/>
</dbReference>
<keyword evidence="5 9" id="KW-1133">Transmembrane helix</keyword>
<protein>
    <submittedName>
        <fullName evidence="11">Flagellar motor protein MotB</fullName>
    </submittedName>
</protein>
<evidence type="ECO:0000256" key="2">
    <source>
        <dbReference type="ARBA" id="ARBA00008914"/>
    </source>
</evidence>
<reference evidence="11 12" key="1">
    <citation type="submission" date="2020-12" db="EMBL/GenBank/DDBJ databases">
        <authorList>
            <person name="Lu T."/>
            <person name="Wang Q."/>
            <person name="Han X."/>
        </authorList>
    </citation>
    <scope>NUCLEOTIDE SEQUENCE [LARGE SCALE GENOMIC DNA]</scope>
    <source>
        <strain evidence="11 12">WQ 585</strain>
    </source>
</reference>
<sequence>MSGNAPRIVIRKKRTSHEEGHSSGSWKIAYADFMTAMMAFFLVMWILSLVPKSELKDLADYFRRPLISAVTGDPYVPASRNVIPGGGTPSPIPTKSALQEITSLIPQVSRSEQSEDSERLENLKRNVDLQIENNPTLKNFKPQMVMDMTPEGLRIQILDNQQQPMFATGSAQLNPEMIYILKELAPLLNDMPNGISIGGHTDATQYVTGEHAYSNWELSADRANSARQALVNNGLSESKIRRILGLSSTINLVKDDPYSPINRRISIVVLNHKAEQVLEKMNASPGLKQEDLDARLQHAKDRHETPSVSSLSSVHPPLSSSINSATLAQVPKAQSDSSARQVFIPLPGMVSVVNKVLADPVVAGQADSEQADSEKAVQLVQGLGDSGYDIEKIMPSPSIGKQENILWQTADTVVGSLLGTATAAIPPSSGAGQVSTTSLVSQNKNRNLIEPVKKIENPAVNVSRRVENSPATDVTGKDPVFVKKANPAKTAEPVKKVAPAKKAEPVRKTASGKKPASTTKASPAKSASSEMSVAAEKKGIVAKQGVPPPKASTVSSVSKSGSGSNSGMAKTGPSTRAVDTEIDLRSILLNNFYQ</sequence>
<dbReference type="PANTHER" id="PTHR30329">
    <property type="entry name" value="STATOR ELEMENT OF FLAGELLAR MOTOR COMPLEX"/>
    <property type="match status" value="1"/>
</dbReference>
<evidence type="ECO:0000256" key="5">
    <source>
        <dbReference type="ARBA" id="ARBA00022989"/>
    </source>
</evidence>
<dbReference type="InterPro" id="IPR036737">
    <property type="entry name" value="OmpA-like_sf"/>
</dbReference>
<dbReference type="NCBIfam" id="NF006548">
    <property type="entry name" value="PRK09041.1"/>
    <property type="match status" value="1"/>
</dbReference>
<dbReference type="Pfam" id="PF13677">
    <property type="entry name" value="MotB_plug"/>
    <property type="match status" value="1"/>
</dbReference>
<feature type="compositionally biased region" description="Low complexity" evidence="8">
    <location>
        <begin position="513"/>
        <end position="529"/>
    </location>
</feature>
<keyword evidence="11" id="KW-0282">Flagellum</keyword>
<comment type="caution">
    <text evidence="11">The sequence shown here is derived from an EMBL/GenBank/DDBJ whole genome shotgun (WGS) entry which is preliminary data.</text>
</comment>
<gene>
    <name evidence="11" type="primary">motB</name>
    <name evidence="11" type="ORF">JHL22_09880</name>
</gene>
<name>A0ABS1EEE4_9BURK</name>
<dbReference type="RefSeq" id="WP_200236608.1">
    <property type="nucleotide sequence ID" value="NZ_JAENGP010000010.1"/>
</dbReference>
<comment type="similarity">
    <text evidence="2">Belongs to the MotB family.</text>
</comment>
<keyword evidence="12" id="KW-1185">Reference proteome</keyword>
<keyword evidence="11" id="KW-0969">Cilium</keyword>
<dbReference type="CDD" id="cd07185">
    <property type="entry name" value="OmpA_C-like"/>
    <property type="match status" value="1"/>
</dbReference>
<feature type="compositionally biased region" description="Low complexity" evidence="8">
    <location>
        <begin position="551"/>
        <end position="570"/>
    </location>
</feature>